<comment type="caution">
    <text evidence="1">The sequence shown here is derived from an EMBL/GenBank/DDBJ whole genome shotgun (WGS) entry which is preliminary data.</text>
</comment>
<keyword evidence="2" id="KW-1185">Reference proteome</keyword>
<dbReference type="Gene3D" id="1.10.10.1190">
    <property type="entry name" value="Antirestriction protein ArdA, domain 3"/>
    <property type="match status" value="1"/>
</dbReference>
<dbReference type="RefSeq" id="WP_379663477.1">
    <property type="nucleotide sequence ID" value="NZ_JBHUDG010000040.1"/>
</dbReference>
<dbReference type="EMBL" id="JBHUDG010000040">
    <property type="protein sequence ID" value="MFD1631109.1"/>
    <property type="molecule type" value="Genomic_DNA"/>
</dbReference>
<proteinExistence type="predicted"/>
<protein>
    <submittedName>
        <fullName evidence="1">Antirestriction protein ArdA</fullName>
    </submittedName>
</protein>
<dbReference type="Gene3D" id="3.10.20.480">
    <property type="entry name" value="Antirestriction protein ArdA, domain 1"/>
    <property type="match status" value="1"/>
</dbReference>
<dbReference type="InterPro" id="IPR009899">
    <property type="entry name" value="ArdA"/>
</dbReference>
<evidence type="ECO:0000313" key="2">
    <source>
        <dbReference type="Proteomes" id="UP001597118"/>
    </source>
</evidence>
<organism evidence="1 2">
    <name type="scientific">Pseudopedobacter beijingensis</name>
    <dbReference type="NCBI Taxonomy" id="1207056"/>
    <lineage>
        <taxon>Bacteria</taxon>
        <taxon>Pseudomonadati</taxon>
        <taxon>Bacteroidota</taxon>
        <taxon>Sphingobacteriia</taxon>
        <taxon>Sphingobacteriales</taxon>
        <taxon>Sphingobacteriaceae</taxon>
        <taxon>Pseudopedobacter</taxon>
    </lineage>
</organism>
<evidence type="ECO:0000313" key="1">
    <source>
        <dbReference type="EMBL" id="MFD1631109.1"/>
    </source>
</evidence>
<dbReference type="InterPro" id="IPR041893">
    <property type="entry name" value="ArdA_dom3"/>
</dbReference>
<dbReference type="InterPro" id="IPR041895">
    <property type="entry name" value="ArdA_dom1"/>
</dbReference>
<name>A0ABW4IFF3_9SPHI</name>
<dbReference type="Pfam" id="PF07275">
    <property type="entry name" value="ArdA"/>
    <property type="match status" value="1"/>
</dbReference>
<reference evidence="2" key="1">
    <citation type="journal article" date="2019" name="Int. J. Syst. Evol. Microbiol.">
        <title>The Global Catalogue of Microorganisms (GCM) 10K type strain sequencing project: providing services to taxonomists for standard genome sequencing and annotation.</title>
        <authorList>
            <consortium name="The Broad Institute Genomics Platform"/>
            <consortium name="The Broad Institute Genome Sequencing Center for Infectious Disease"/>
            <person name="Wu L."/>
            <person name="Ma J."/>
        </authorList>
    </citation>
    <scope>NUCLEOTIDE SEQUENCE [LARGE SCALE GENOMIC DNA]</scope>
    <source>
        <strain evidence="2">CCUG 53762</strain>
    </source>
</reference>
<accession>A0ABW4IFF3</accession>
<dbReference type="Proteomes" id="UP001597118">
    <property type="component" value="Unassembled WGS sequence"/>
</dbReference>
<sequence length="177" mass="20814">MIQQINTSEASIYVGTYAKYNNGSIFGEWLKLSDYADKKEFYTACKELHRDETDPEFMFQNFENIPKGLIDESWISNNIFEVLEALEDMDESRQEAFLIWCNNGHRKLSEGNIDDLISNFEDDYLGEYEDEEDFAFELVAEMDLPEFAKTYFDYKAYAHDLFCGDYWSDGGHVFYNT</sequence>
<gene>
    <name evidence="1" type="ORF">ACFSAH_14630</name>
</gene>